<evidence type="ECO:0000256" key="2">
    <source>
        <dbReference type="ARBA" id="ARBA00023034"/>
    </source>
</evidence>
<dbReference type="GO" id="GO:0012505">
    <property type="term" value="C:endomembrane system"/>
    <property type="evidence" value="ECO:0007669"/>
    <property type="project" value="UniProtKB-ARBA"/>
</dbReference>
<name>A0A1M7A4D9_PSETH</name>
<dbReference type="OrthoDB" id="4962633at2"/>
<organism evidence="5 6">
    <name type="scientific">Pseudonocardia thermophila</name>
    <dbReference type="NCBI Taxonomy" id="1848"/>
    <lineage>
        <taxon>Bacteria</taxon>
        <taxon>Bacillati</taxon>
        <taxon>Actinomycetota</taxon>
        <taxon>Actinomycetes</taxon>
        <taxon>Pseudonocardiales</taxon>
        <taxon>Pseudonocardiaceae</taxon>
        <taxon>Pseudonocardia</taxon>
    </lineage>
</organism>
<protein>
    <submittedName>
        <fullName evidence="5">Golgi phosphoprotein 3 (GPP34)</fullName>
    </submittedName>
</protein>
<keyword evidence="2" id="KW-0333">Golgi apparatus</keyword>
<dbReference type="RefSeq" id="WP_073460096.1">
    <property type="nucleotide sequence ID" value="NZ_CALGVN010000049.1"/>
</dbReference>
<evidence type="ECO:0000313" key="5">
    <source>
        <dbReference type="EMBL" id="SHL37574.1"/>
    </source>
</evidence>
<keyword evidence="3" id="KW-0446">Lipid-binding</keyword>
<comment type="subcellular location">
    <subcellularLocation>
        <location evidence="1">Golgi apparatus membrane</location>
        <topology evidence="1">Peripheral membrane protein</topology>
        <orientation evidence="1">Cytoplasmic side</orientation>
    </subcellularLocation>
</comment>
<evidence type="ECO:0000256" key="1">
    <source>
        <dbReference type="ARBA" id="ARBA00004255"/>
    </source>
</evidence>
<dbReference type="STRING" id="1848.SAMN05443637_1266"/>
<evidence type="ECO:0000256" key="3">
    <source>
        <dbReference type="ARBA" id="ARBA00023121"/>
    </source>
</evidence>
<dbReference type="Pfam" id="PF05719">
    <property type="entry name" value="GPP34"/>
    <property type="match status" value="1"/>
</dbReference>
<dbReference type="InterPro" id="IPR008628">
    <property type="entry name" value="GPP34-like"/>
</dbReference>
<gene>
    <name evidence="5" type="ORF">SAMN05443637_1266</name>
</gene>
<dbReference type="EMBL" id="FRAP01000026">
    <property type="protein sequence ID" value="SHL37574.1"/>
    <property type="molecule type" value="Genomic_DNA"/>
</dbReference>
<evidence type="ECO:0000313" key="6">
    <source>
        <dbReference type="Proteomes" id="UP000184363"/>
    </source>
</evidence>
<dbReference type="GO" id="GO:0070273">
    <property type="term" value="F:phosphatidylinositol-4-phosphate binding"/>
    <property type="evidence" value="ECO:0007669"/>
    <property type="project" value="InterPro"/>
</dbReference>
<evidence type="ECO:0000256" key="4">
    <source>
        <dbReference type="ARBA" id="ARBA00023136"/>
    </source>
</evidence>
<reference evidence="5 6" key="1">
    <citation type="submission" date="2016-11" db="EMBL/GenBank/DDBJ databases">
        <authorList>
            <person name="Jaros S."/>
            <person name="Januszkiewicz K."/>
            <person name="Wedrychowicz H."/>
        </authorList>
    </citation>
    <scope>NUCLEOTIDE SEQUENCE [LARGE SCALE GENOMIC DNA]</scope>
    <source>
        <strain evidence="5 6">DSM 43832</strain>
    </source>
</reference>
<dbReference type="Gene3D" id="1.10.3630.10">
    <property type="entry name" value="yeast vps74-n-term truncation variant domain like"/>
    <property type="match status" value="1"/>
</dbReference>
<dbReference type="InterPro" id="IPR038261">
    <property type="entry name" value="GPP34-like_sf"/>
</dbReference>
<dbReference type="GO" id="GO:0005737">
    <property type="term" value="C:cytoplasm"/>
    <property type="evidence" value="ECO:0007669"/>
    <property type="project" value="UniProtKB-ARBA"/>
</dbReference>
<keyword evidence="6" id="KW-1185">Reference proteome</keyword>
<dbReference type="Proteomes" id="UP000184363">
    <property type="component" value="Unassembled WGS sequence"/>
</dbReference>
<accession>A0A1M7A4D9</accession>
<sequence>MSTLAEDLALLLVDPTTGKPVVDGTAFDRAVAGALLFDLAGAERIAVTGTGAKARVAVVGGPTGNPLLDAAIDRLGPKERRAAGAVERLAKMRSAVFARLVDAGILTAERNRIFGLIPTTTWRFPDPGPRAALQGGLAAVLTAAAEPDARQAALVSLLYAVKAEHKVVAGDRRALRARAKQVAEGDWAGSAVAQAVQAVQATVMAAVVAATVAGAAAGGS</sequence>
<keyword evidence="4" id="KW-0472">Membrane</keyword>
<proteinExistence type="predicted"/>
<dbReference type="AlphaFoldDB" id="A0A1M7A4D9"/>